<keyword evidence="6 11" id="KW-0630">Potassium</keyword>
<evidence type="ECO:0000313" key="17">
    <source>
        <dbReference type="Proteomes" id="UP001303046"/>
    </source>
</evidence>
<protein>
    <recommendedName>
        <fullName evidence="18">Inward rectifier potassium channel</fullName>
    </recommendedName>
</protein>
<keyword evidence="17" id="KW-1185">Reference proteome</keyword>
<keyword evidence="4 11" id="KW-0812">Transmembrane</keyword>
<dbReference type="InterPro" id="IPR041647">
    <property type="entry name" value="IRK_C"/>
</dbReference>
<evidence type="ECO:0000256" key="5">
    <source>
        <dbReference type="ARBA" id="ARBA00022882"/>
    </source>
</evidence>
<dbReference type="InterPro" id="IPR013518">
    <property type="entry name" value="K_chnl_inward-rec_Kir_cyto"/>
</dbReference>
<proteinExistence type="inferred from homology"/>
<dbReference type="PANTHER" id="PTHR11767">
    <property type="entry name" value="INWARD RECTIFIER POTASSIUM CHANNEL"/>
    <property type="match status" value="1"/>
</dbReference>
<accession>A0ABR1EVH2</accession>
<evidence type="ECO:0000259" key="14">
    <source>
        <dbReference type="Pfam" id="PF01007"/>
    </source>
</evidence>
<dbReference type="PRINTS" id="PR01320">
    <property type="entry name" value="KIRCHANNEL"/>
</dbReference>
<keyword evidence="5 11" id="KW-0851">Voltage-gated channel</keyword>
<evidence type="ECO:0008006" key="18">
    <source>
        <dbReference type="Google" id="ProtNLM"/>
    </source>
</evidence>
<feature type="compositionally biased region" description="Polar residues" evidence="12">
    <location>
        <begin position="585"/>
        <end position="603"/>
    </location>
</feature>
<keyword evidence="8 11" id="KW-0406">Ion transport</keyword>
<evidence type="ECO:0000256" key="3">
    <source>
        <dbReference type="ARBA" id="ARBA00022538"/>
    </source>
</evidence>
<evidence type="ECO:0000256" key="2">
    <source>
        <dbReference type="ARBA" id="ARBA00022448"/>
    </source>
</evidence>
<dbReference type="InterPro" id="IPR016449">
    <property type="entry name" value="K_chnl_inward-rec_Kir"/>
</dbReference>
<keyword evidence="10 11" id="KW-0407">Ion channel</keyword>
<feature type="transmembrane region" description="Helical" evidence="13">
    <location>
        <begin position="197"/>
        <end position="220"/>
    </location>
</feature>
<sequence>MRARLRDGAADILAPIPELEALRIRRQIRAVITGFLLVECMNTYDTSVQPLKPADRLRKTQRNAHFRATNHTSLGYQSMTLSVPECTEMNHARIASRRKMSLGNSPLLANGRRTPPPSRRTSIAGTFDAFSDSIRTLAITARRNSSPLSRKSTKKMKKSRLVGKNGICNVYNTNVPKKDRQYLRDIFTTMIDVKWRYMLFIFALVFVLSWTTFASIYYTIAFFHGDLSPEFHYLNRTQCVVNLDSIYSSFLFAVETHHTIGYGHRYITTECPLAGLTVCLQAVCGLLIQSFMVGLVFAKMARPKKRAETIIFSEKAVICLRDGQLCFLCRVGDMRNTHLVEAHVRLQFISDRETAEGEIEPLHQFEMKVGPTITDDDRLFLVWPTTLCHVINKDSPLYEYTANSLLSAQFEIICLLEGIVESTGMTAQAKTSYLPCEILWGHRFRKLVTYQRSNGSYQIDYNLFNSTYAVKTPHCSAMEHYAQECSPKDYFCHDSHEHKLEDSRSWESSPAPSPSPFSYPASPLPPHHLYSSNVCNNNNNNNRNSEEALLITPPTIVVQCPSACSSPNHSARRSHENRQNMISSLSENCRTGSSLSTRPSTALSDLEEECSDHGSPTNSPDTRSTVEVST</sequence>
<evidence type="ECO:0000313" key="16">
    <source>
        <dbReference type="EMBL" id="KAK6766578.1"/>
    </source>
</evidence>
<organism evidence="16 17">
    <name type="scientific">Necator americanus</name>
    <name type="common">Human hookworm</name>
    <dbReference type="NCBI Taxonomy" id="51031"/>
    <lineage>
        <taxon>Eukaryota</taxon>
        <taxon>Metazoa</taxon>
        <taxon>Ecdysozoa</taxon>
        <taxon>Nematoda</taxon>
        <taxon>Chromadorea</taxon>
        <taxon>Rhabditida</taxon>
        <taxon>Rhabditina</taxon>
        <taxon>Rhabditomorpha</taxon>
        <taxon>Strongyloidea</taxon>
        <taxon>Ancylostomatidae</taxon>
        <taxon>Bunostominae</taxon>
        <taxon>Necator</taxon>
    </lineage>
</organism>
<comment type="caution">
    <text evidence="16">The sequence shown here is derived from an EMBL/GenBank/DDBJ whole genome shotgun (WGS) entry which is preliminary data.</text>
</comment>
<evidence type="ECO:0000256" key="7">
    <source>
        <dbReference type="ARBA" id="ARBA00022989"/>
    </source>
</evidence>
<feature type="region of interest" description="Disordered" evidence="12">
    <location>
        <begin position="585"/>
        <end position="630"/>
    </location>
</feature>
<evidence type="ECO:0000256" key="6">
    <source>
        <dbReference type="ARBA" id="ARBA00022958"/>
    </source>
</evidence>
<evidence type="ECO:0000256" key="13">
    <source>
        <dbReference type="SAM" id="Phobius"/>
    </source>
</evidence>
<comment type="similarity">
    <text evidence="11">Belongs to the inward rectifier-type potassium channel (TC 1.A.2.1) family.</text>
</comment>
<feature type="region of interest" description="Disordered" evidence="12">
    <location>
        <begin position="503"/>
        <end position="522"/>
    </location>
</feature>
<dbReference type="Proteomes" id="UP001303046">
    <property type="component" value="Unassembled WGS sequence"/>
</dbReference>
<evidence type="ECO:0000256" key="1">
    <source>
        <dbReference type="ARBA" id="ARBA00004141"/>
    </source>
</evidence>
<gene>
    <name evidence="16" type="primary">Necator_chrX.g26243</name>
    <name evidence="16" type="ORF">RB195_026077</name>
</gene>
<feature type="domain" description="Inward rectifier potassium channel C-terminal" evidence="15">
    <location>
        <begin position="310"/>
        <end position="480"/>
    </location>
</feature>
<evidence type="ECO:0000259" key="15">
    <source>
        <dbReference type="Pfam" id="PF17655"/>
    </source>
</evidence>
<feature type="region of interest" description="Disordered" evidence="12">
    <location>
        <begin position="103"/>
        <end position="122"/>
    </location>
</feature>
<evidence type="ECO:0000256" key="8">
    <source>
        <dbReference type="ARBA" id="ARBA00023065"/>
    </source>
</evidence>
<dbReference type="SUPFAM" id="SSF81324">
    <property type="entry name" value="Voltage-gated potassium channels"/>
    <property type="match status" value="1"/>
</dbReference>
<dbReference type="Gene3D" id="2.60.40.1400">
    <property type="entry name" value="G protein-activated inward rectifier potassium channel 1"/>
    <property type="match status" value="1"/>
</dbReference>
<keyword evidence="3 11" id="KW-0633">Potassium transport</keyword>
<dbReference type="Pfam" id="PF17655">
    <property type="entry name" value="IRK_C"/>
    <property type="match status" value="1"/>
</dbReference>
<dbReference type="SUPFAM" id="SSF81296">
    <property type="entry name" value="E set domains"/>
    <property type="match status" value="1"/>
</dbReference>
<comment type="subcellular location">
    <subcellularLocation>
        <location evidence="1 11">Membrane</location>
        <topology evidence="1 11">Multi-pass membrane protein</topology>
    </subcellularLocation>
</comment>
<dbReference type="Pfam" id="PF01007">
    <property type="entry name" value="IRK"/>
    <property type="match status" value="1"/>
</dbReference>
<name>A0ABR1EVH2_NECAM</name>
<evidence type="ECO:0000256" key="4">
    <source>
        <dbReference type="ARBA" id="ARBA00022692"/>
    </source>
</evidence>
<dbReference type="InterPro" id="IPR040445">
    <property type="entry name" value="Kir_TM"/>
</dbReference>
<feature type="transmembrane region" description="Helical" evidence="13">
    <location>
        <begin position="273"/>
        <end position="298"/>
    </location>
</feature>
<feature type="compositionally biased region" description="Polar residues" evidence="12">
    <location>
        <begin position="614"/>
        <end position="630"/>
    </location>
</feature>
<keyword evidence="9 13" id="KW-0472">Membrane</keyword>
<dbReference type="Gene3D" id="1.10.287.70">
    <property type="match status" value="1"/>
</dbReference>
<evidence type="ECO:0000256" key="10">
    <source>
        <dbReference type="ARBA" id="ARBA00023303"/>
    </source>
</evidence>
<keyword evidence="2 11" id="KW-0813">Transport</keyword>
<dbReference type="PANTHER" id="PTHR11767:SF51">
    <property type="entry name" value="INWARD RECTIFIER POTASSIUM CHANNEL IRK-1"/>
    <property type="match status" value="1"/>
</dbReference>
<evidence type="ECO:0000256" key="12">
    <source>
        <dbReference type="SAM" id="MobiDB-lite"/>
    </source>
</evidence>
<keyword evidence="7 13" id="KW-1133">Transmembrane helix</keyword>
<dbReference type="EMBL" id="JAVFWL010000006">
    <property type="protein sequence ID" value="KAK6766578.1"/>
    <property type="molecule type" value="Genomic_DNA"/>
</dbReference>
<reference evidence="16 17" key="1">
    <citation type="submission" date="2023-08" db="EMBL/GenBank/DDBJ databases">
        <title>A Necator americanus chromosomal reference genome.</title>
        <authorList>
            <person name="Ilik V."/>
            <person name="Petrzelkova K.J."/>
            <person name="Pardy F."/>
            <person name="Fuh T."/>
            <person name="Niatou-Singa F.S."/>
            <person name="Gouil Q."/>
            <person name="Baker L."/>
            <person name="Ritchie M.E."/>
            <person name="Jex A.R."/>
            <person name="Gazzola D."/>
            <person name="Li H."/>
            <person name="Toshio Fujiwara R."/>
            <person name="Zhan B."/>
            <person name="Aroian R.V."/>
            <person name="Pafco B."/>
            <person name="Schwarz E.M."/>
        </authorList>
    </citation>
    <scope>NUCLEOTIDE SEQUENCE [LARGE SCALE GENOMIC DNA]</scope>
    <source>
        <strain evidence="16 17">Aroian</strain>
        <tissue evidence="16">Whole animal</tissue>
    </source>
</reference>
<evidence type="ECO:0000256" key="9">
    <source>
        <dbReference type="ARBA" id="ARBA00023136"/>
    </source>
</evidence>
<evidence type="ECO:0000256" key="11">
    <source>
        <dbReference type="RuleBase" id="RU003822"/>
    </source>
</evidence>
<feature type="compositionally biased region" description="Pro residues" evidence="12">
    <location>
        <begin position="511"/>
        <end position="522"/>
    </location>
</feature>
<feature type="domain" description="Potassium channel inwardly rectifying transmembrane" evidence="14">
    <location>
        <begin position="162"/>
        <end position="303"/>
    </location>
</feature>
<dbReference type="InterPro" id="IPR014756">
    <property type="entry name" value="Ig_E-set"/>
</dbReference>